<reference evidence="3" key="1">
    <citation type="submission" date="2016-11" db="EMBL/GenBank/DDBJ databases">
        <authorList>
            <person name="Varghese N."/>
            <person name="Submissions S."/>
        </authorList>
    </citation>
    <scope>NUCLEOTIDE SEQUENCE [LARGE SCALE GENOMIC DNA]</scope>
    <source>
        <strain evidence="3">DSM 15292</strain>
    </source>
</reference>
<evidence type="ECO:0000313" key="3">
    <source>
        <dbReference type="Proteomes" id="UP000185221"/>
    </source>
</evidence>
<gene>
    <name evidence="2" type="ORF">SAMN05444394_2630</name>
</gene>
<dbReference type="Gene3D" id="2.180.10.10">
    <property type="entry name" value="RHS repeat-associated core"/>
    <property type="match status" value="1"/>
</dbReference>
<dbReference type="InterPro" id="IPR050708">
    <property type="entry name" value="T6SS_VgrG/RHS"/>
</dbReference>
<dbReference type="AlphaFoldDB" id="A0A1N6FQ47"/>
<dbReference type="NCBIfam" id="TIGR03696">
    <property type="entry name" value="Rhs_assc_core"/>
    <property type="match status" value="1"/>
</dbReference>
<proteinExistence type="predicted"/>
<dbReference type="PANTHER" id="PTHR32305:SF15">
    <property type="entry name" value="PROTEIN RHSA-RELATED"/>
    <property type="match status" value="1"/>
</dbReference>
<keyword evidence="3" id="KW-1185">Reference proteome</keyword>
<protein>
    <submittedName>
        <fullName evidence="2">Outer membrane insertion C-terminal signal/RHS repeat-associated core domain-containing protein</fullName>
    </submittedName>
</protein>
<evidence type="ECO:0000256" key="1">
    <source>
        <dbReference type="SAM" id="MobiDB-lite"/>
    </source>
</evidence>
<dbReference type="Proteomes" id="UP000185221">
    <property type="component" value="Unassembled WGS sequence"/>
</dbReference>
<dbReference type="STRING" id="226505.SAMN05444394_2630"/>
<feature type="compositionally biased region" description="Polar residues" evidence="1">
    <location>
        <begin position="93"/>
        <end position="103"/>
    </location>
</feature>
<feature type="compositionally biased region" description="Basic and acidic residues" evidence="1">
    <location>
        <begin position="78"/>
        <end position="91"/>
    </location>
</feature>
<organism evidence="2 3">
    <name type="scientific">Algoriphagus halophilus</name>
    <dbReference type="NCBI Taxonomy" id="226505"/>
    <lineage>
        <taxon>Bacteria</taxon>
        <taxon>Pseudomonadati</taxon>
        <taxon>Bacteroidota</taxon>
        <taxon>Cytophagia</taxon>
        <taxon>Cytophagales</taxon>
        <taxon>Cyclobacteriaceae</taxon>
        <taxon>Algoriphagus</taxon>
    </lineage>
</organism>
<evidence type="ECO:0000313" key="2">
    <source>
        <dbReference type="EMBL" id="SIN97416.1"/>
    </source>
</evidence>
<dbReference type="PANTHER" id="PTHR32305">
    <property type="match status" value="1"/>
</dbReference>
<feature type="region of interest" description="Disordered" evidence="1">
    <location>
        <begin position="63"/>
        <end position="109"/>
    </location>
</feature>
<dbReference type="InterPro" id="IPR022385">
    <property type="entry name" value="Rhs_assc_core"/>
</dbReference>
<name>A0A1N6FQ47_9BACT</name>
<accession>A0A1N6FQ47</accession>
<dbReference type="EMBL" id="FSRC01000002">
    <property type="protein sequence ID" value="SIN97416.1"/>
    <property type="molecule type" value="Genomic_DNA"/>
</dbReference>
<sequence>MGVNLYDFGARMYDPAIGRWFVSDPMAEKMRRHSPYNYAFNNPLRFIDPDGMAPIEPNGGMTYDGYVDVDENGNVHGTDGRKKDDEKKAKGGSDNSDPSTSAGNQGGADNCPECININLEEFTVTAPRSFPGVLGRAADRWYAQGLANSTFGNIGFNYTQIRTSNISAFNSGGIYLNGLTPGGGASFSIDRIRAYNQEGKLTTETYLTYSLGLGLDVGVGGKVSRYNSNGPLQHRDLSGPSVFYGASNYSISHSFTLNNGKLVFNQVSGYSIALGISPTFPIKSSFGAGVSYSFNLSQLFR</sequence>